<keyword evidence="3" id="KW-1185">Reference proteome</keyword>
<feature type="region of interest" description="Disordered" evidence="1">
    <location>
        <begin position="1"/>
        <end position="24"/>
    </location>
</feature>
<dbReference type="Proteomes" id="UP001150266">
    <property type="component" value="Unassembled WGS sequence"/>
</dbReference>
<organism evidence="2 3">
    <name type="scientific">Lentinula aciculospora</name>
    <dbReference type="NCBI Taxonomy" id="153920"/>
    <lineage>
        <taxon>Eukaryota</taxon>
        <taxon>Fungi</taxon>
        <taxon>Dikarya</taxon>
        <taxon>Basidiomycota</taxon>
        <taxon>Agaricomycotina</taxon>
        <taxon>Agaricomycetes</taxon>
        <taxon>Agaricomycetidae</taxon>
        <taxon>Agaricales</taxon>
        <taxon>Marasmiineae</taxon>
        <taxon>Omphalotaceae</taxon>
        <taxon>Lentinula</taxon>
    </lineage>
</organism>
<evidence type="ECO:0000256" key="1">
    <source>
        <dbReference type="SAM" id="MobiDB-lite"/>
    </source>
</evidence>
<dbReference type="AlphaFoldDB" id="A0A9W9A616"/>
<reference evidence="2" key="1">
    <citation type="submission" date="2022-08" db="EMBL/GenBank/DDBJ databases">
        <title>A Global Phylogenomic Analysis of the Shiitake Genus Lentinula.</title>
        <authorList>
            <consortium name="DOE Joint Genome Institute"/>
            <person name="Sierra-Patev S."/>
            <person name="Min B."/>
            <person name="Naranjo-Ortiz M."/>
            <person name="Looney B."/>
            <person name="Konkel Z."/>
            <person name="Slot J.C."/>
            <person name="Sakamoto Y."/>
            <person name="Steenwyk J.L."/>
            <person name="Rokas A."/>
            <person name="Carro J."/>
            <person name="Camarero S."/>
            <person name="Ferreira P."/>
            <person name="Molpeceres G."/>
            <person name="Ruiz-Duenas F.J."/>
            <person name="Serrano A."/>
            <person name="Henrissat B."/>
            <person name="Drula E."/>
            <person name="Hughes K.W."/>
            <person name="Mata J.L."/>
            <person name="Ishikawa N.K."/>
            <person name="Vargas-Isla R."/>
            <person name="Ushijima S."/>
            <person name="Smith C.A."/>
            <person name="Ahrendt S."/>
            <person name="Andreopoulos W."/>
            <person name="He G."/>
            <person name="Labutti K."/>
            <person name="Lipzen A."/>
            <person name="Ng V."/>
            <person name="Riley R."/>
            <person name="Sandor L."/>
            <person name="Barry K."/>
            <person name="Martinez A.T."/>
            <person name="Xiao Y."/>
            <person name="Gibbons J.G."/>
            <person name="Terashima K."/>
            <person name="Grigoriev I.V."/>
            <person name="Hibbett D.S."/>
        </authorList>
    </citation>
    <scope>NUCLEOTIDE SEQUENCE</scope>
    <source>
        <strain evidence="2">JLM2183</strain>
    </source>
</reference>
<feature type="compositionally biased region" description="Low complexity" evidence="1">
    <location>
        <begin position="195"/>
        <end position="208"/>
    </location>
</feature>
<feature type="compositionally biased region" description="Basic and acidic residues" evidence="1">
    <location>
        <begin position="10"/>
        <end position="22"/>
    </location>
</feature>
<proteinExistence type="predicted"/>
<feature type="compositionally biased region" description="Polar residues" evidence="1">
    <location>
        <begin position="167"/>
        <end position="188"/>
    </location>
</feature>
<feature type="region of interest" description="Disordered" evidence="1">
    <location>
        <begin position="63"/>
        <end position="83"/>
    </location>
</feature>
<feature type="compositionally biased region" description="Low complexity" evidence="1">
    <location>
        <begin position="139"/>
        <end position="157"/>
    </location>
</feature>
<feature type="compositionally biased region" description="Polar residues" evidence="1">
    <location>
        <begin position="71"/>
        <end position="83"/>
    </location>
</feature>
<feature type="region of interest" description="Disordered" evidence="1">
    <location>
        <begin position="137"/>
        <end position="208"/>
    </location>
</feature>
<dbReference type="EMBL" id="JAOTPV010000016">
    <property type="protein sequence ID" value="KAJ4474460.1"/>
    <property type="molecule type" value="Genomic_DNA"/>
</dbReference>
<dbReference type="OrthoDB" id="2359117at2759"/>
<protein>
    <submittedName>
        <fullName evidence="2">Uncharacterized protein</fullName>
    </submittedName>
</protein>
<gene>
    <name evidence="2" type="ORF">J3R30DRAFT_3707386</name>
</gene>
<name>A0A9W9A616_9AGAR</name>
<accession>A0A9W9A616</accession>
<comment type="caution">
    <text evidence="2">The sequence shown here is derived from an EMBL/GenBank/DDBJ whole genome shotgun (WGS) entry which is preliminary data.</text>
</comment>
<evidence type="ECO:0000313" key="3">
    <source>
        <dbReference type="Proteomes" id="UP001150266"/>
    </source>
</evidence>
<evidence type="ECO:0000313" key="2">
    <source>
        <dbReference type="EMBL" id="KAJ4474460.1"/>
    </source>
</evidence>
<sequence length="353" mass="36979">MAPMPSLPSDEGKRRSSMDKAKVSHLSRQLQLRLQYARLKVEHGWNLNEVENLYFRRTNSRPRQQLGFGPITQTSYSNTSNPQPLAAQSSLSFKAHTFPKISESEQVGAATLSALPSSSPLAISPVKSSLLPTAVLNDSQSAPPSISPTSSLSPSSSRIGPVIPSPVVTTISSRADTPYNASARQAYQPTPAPSPSISSPAHPPTSHSAAIPLSARALQKQPQSVNPAQTCAAQPHSANIGSMPAYPASVSTPTLSAIPTFNQFTSTPVPLLDTVGRNAPSLTYDSFWSTHNASAVAKRPLSFRTSVRLFGGKSGEFGAGIGPGISSGVTAYPGTGLDKTVNRTSSEPVIGSG</sequence>